<keyword evidence="3" id="KW-1185">Reference proteome</keyword>
<evidence type="ECO:0000256" key="1">
    <source>
        <dbReference type="SAM" id="MobiDB-lite"/>
    </source>
</evidence>
<accession>A0AAW1FAQ0</accession>
<dbReference type="EMBL" id="JBCEZU010000089">
    <property type="protein sequence ID" value="KAK9531665.1"/>
    <property type="molecule type" value="Genomic_DNA"/>
</dbReference>
<feature type="region of interest" description="Disordered" evidence="1">
    <location>
        <begin position="1"/>
        <end position="26"/>
    </location>
</feature>
<protein>
    <submittedName>
        <fullName evidence="2">Uncharacterized protein</fullName>
    </submittedName>
</protein>
<feature type="region of interest" description="Disordered" evidence="1">
    <location>
        <begin position="101"/>
        <end position="121"/>
    </location>
</feature>
<reference evidence="2 3" key="1">
    <citation type="journal article" date="2024" name="Genome Biol. Evol.">
        <title>Chromosome-level genome assembly of the viviparous eelpout Zoarces viviparus.</title>
        <authorList>
            <person name="Fuhrmann N."/>
            <person name="Brasseur M.V."/>
            <person name="Bakowski C.E."/>
            <person name="Podsiadlowski L."/>
            <person name="Prost S."/>
            <person name="Krehenwinkel H."/>
            <person name="Mayer C."/>
        </authorList>
    </citation>
    <scope>NUCLEOTIDE SEQUENCE [LARGE SCALE GENOMIC DNA]</scope>
    <source>
        <strain evidence="2">NO-MEL_2022_Ind0_liver</strain>
    </source>
</reference>
<dbReference type="AlphaFoldDB" id="A0AAW1FAQ0"/>
<proteinExistence type="predicted"/>
<sequence length="121" mass="13359">MRNSLKAAQGHPPHRQHRDESVTRPLSTCTLEDLTTPAKINPSGRSSRGLRFLRLFADTGPARRCSLARFPRRNCRGGTHAESSPVLPPLVLLHAPAQHLHAHGPPWRNGIPAPLNRPVEI</sequence>
<evidence type="ECO:0000313" key="3">
    <source>
        <dbReference type="Proteomes" id="UP001488805"/>
    </source>
</evidence>
<comment type="caution">
    <text evidence="2">The sequence shown here is derived from an EMBL/GenBank/DDBJ whole genome shotgun (WGS) entry which is preliminary data.</text>
</comment>
<name>A0AAW1FAQ0_ZOAVI</name>
<evidence type="ECO:0000313" key="2">
    <source>
        <dbReference type="EMBL" id="KAK9531665.1"/>
    </source>
</evidence>
<dbReference type="Proteomes" id="UP001488805">
    <property type="component" value="Unassembled WGS sequence"/>
</dbReference>
<gene>
    <name evidence="2" type="ORF">VZT92_011075</name>
</gene>
<organism evidence="2 3">
    <name type="scientific">Zoarces viviparus</name>
    <name type="common">Viviparous eelpout</name>
    <name type="synonym">Blennius viviparus</name>
    <dbReference type="NCBI Taxonomy" id="48416"/>
    <lineage>
        <taxon>Eukaryota</taxon>
        <taxon>Metazoa</taxon>
        <taxon>Chordata</taxon>
        <taxon>Craniata</taxon>
        <taxon>Vertebrata</taxon>
        <taxon>Euteleostomi</taxon>
        <taxon>Actinopterygii</taxon>
        <taxon>Neopterygii</taxon>
        <taxon>Teleostei</taxon>
        <taxon>Neoteleostei</taxon>
        <taxon>Acanthomorphata</taxon>
        <taxon>Eupercaria</taxon>
        <taxon>Perciformes</taxon>
        <taxon>Cottioidei</taxon>
        <taxon>Zoarcales</taxon>
        <taxon>Zoarcidae</taxon>
        <taxon>Zoarcinae</taxon>
        <taxon>Zoarces</taxon>
    </lineage>
</organism>